<name>A0AAV5NRJ2_9VIBR</name>
<keyword evidence="2" id="KW-1185">Reference proteome</keyword>
<reference evidence="2" key="1">
    <citation type="journal article" date="2019" name="Int. J. Syst. Evol. Microbiol.">
        <title>The Global Catalogue of Microorganisms (GCM) 10K type strain sequencing project: providing services to taxonomists for standard genome sequencing and annotation.</title>
        <authorList>
            <consortium name="The Broad Institute Genomics Platform"/>
            <consortium name="The Broad Institute Genome Sequencing Center for Infectious Disease"/>
            <person name="Wu L."/>
            <person name="Ma J."/>
        </authorList>
    </citation>
    <scope>NUCLEOTIDE SEQUENCE [LARGE SCALE GENOMIC DNA]</scope>
    <source>
        <strain evidence="2">NBRC 15640</strain>
    </source>
</reference>
<organism evidence="1 2">
    <name type="scientific">Vibrio penaeicida</name>
    <dbReference type="NCBI Taxonomy" id="104609"/>
    <lineage>
        <taxon>Bacteria</taxon>
        <taxon>Pseudomonadati</taxon>
        <taxon>Pseudomonadota</taxon>
        <taxon>Gammaproteobacteria</taxon>
        <taxon>Vibrionales</taxon>
        <taxon>Vibrionaceae</taxon>
        <taxon>Vibrio</taxon>
    </lineage>
</organism>
<evidence type="ECO:0000313" key="2">
    <source>
        <dbReference type="Proteomes" id="UP001156690"/>
    </source>
</evidence>
<evidence type="ECO:0000313" key="1">
    <source>
        <dbReference type="EMBL" id="GLQ72944.1"/>
    </source>
</evidence>
<sequence length="76" mass="8356">MITEAQLLETVLLTLMQDVPGLAESVPPFTATKTTFVLSDTFSSAVAESEIRAENKRTTDLTNIPILIIIYYASYS</sequence>
<dbReference type="Proteomes" id="UP001156690">
    <property type="component" value="Unassembled WGS sequence"/>
</dbReference>
<dbReference type="AlphaFoldDB" id="A0AAV5NRJ2"/>
<dbReference type="EMBL" id="BSNX01000022">
    <property type="protein sequence ID" value="GLQ72944.1"/>
    <property type="molecule type" value="Genomic_DNA"/>
</dbReference>
<dbReference type="RefSeq" id="WP_224055500.1">
    <property type="nucleotide sequence ID" value="NZ_AP025145.1"/>
</dbReference>
<protein>
    <submittedName>
        <fullName evidence="1">Uncharacterized protein</fullName>
    </submittedName>
</protein>
<comment type="caution">
    <text evidence="1">The sequence shown here is derived from an EMBL/GenBank/DDBJ whole genome shotgun (WGS) entry which is preliminary data.</text>
</comment>
<proteinExistence type="predicted"/>
<accession>A0AAV5NRJ2</accession>
<gene>
    <name evidence="1" type="ORF">GCM10007932_23040</name>
</gene>